<comment type="caution">
    <text evidence="1">The sequence shown here is derived from an EMBL/GenBank/DDBJ whole genome shotgun (WGS) entry which is preliminary data.</text>
</comment>
<evidence type="ECO:0000313" key="1">
    <source>
        <dbReference type="EMBL" id="MBE9211355.1"/>
    </source>
</evidence>
<gene>
    <name evidence="1" type="ORF">IQ247_01250</name>
</gene>
<protein>
    <submittedName>
        <fullName evidence="1">Uncharacterized protein</fullName>
    </submittedName>
</protein>
<name>A0A8J7F1U0_9CYAN</name>
<accession>A0A8J7F1U0</accession>
<organism evidence="1 2">
    <name type="scientific">Plectonema cf. radiosum LEGE 06105</name>
    <dbReference type="NCBI Taxonomy" id="945769"/>
    <lineage>
        <taxon>Bacteria</taxon>
        <taxon>Bacillati</taxon>
        <taxon>Cyanobacteriota</taxon>
        <taxon>Cyanophyceae</taxon>
        <taxon>Oscillatoriophycideae</taxon>
        <taxon>Oscillatoriales</taxon>
        <taxon>Microcoleaceae</taxon>
        <taxon>Plectonema</taxon>
    </lineage>
</organism>
<dbReference type="Proteomes" id="UP000620559">
    <property type="component" value="Unassembled WGS sequence"/>
</dbReference>
<proteinExistence type="predicted"/>
<reference evidence="1" key="1">
    <citation type="submission" date="2020-10" db="EMBL/GenBank/DDBJ databases">
        <authorList>
            <person name="Castelo-Branco R."/>
            <person name="Eusebio N."/>
            <person name="Adriana R."/>
            <person name="Vieira A."/>
            <person name="Brugerolle De Fraissinette N."/>
            <person name="Rezende De Castro R."/>
            <person name="Schneider M.P."/>
            <person name="Vasconcelos V."/>
            <person name="Leao P.N."/>
        </authorList>
    </citation>
    <scope>NUCLEOTIDE SEQUENCE</scope>
    <source>
        <strain evidence="1">LEGE 06105</strain>
    </source>
</reference>
<keyword evidence="2" id="KW-1185">Reference proteome</keyword>
<dbReference type="RefSeq" id="WP_193916147.1">
    <property type="nucleotide sequence ID" value="NZ_JADEWL010000003.1"/>
</dbReference>
<evidence type="ECO:0000313" key="2">
    <source>
        <dbReference type="Proteomes" id="UP000620559"/>
    </source>
</evidence>
<sequence>MSTLQEAFATMVNPRLLGAVRSRVFISIFNVTDIYRKNPTSVIVVELSR</sequence>
<dbReference type="AlphaFoldDB" id="A0A8J7F1U0"/>
<dbReference type="EMBL" id="JADEWL010000003">
    <property type="protein sequence ID" value="MBE9211355.1"/>
    <property type="molecule type" value="Genomic_DNA"/>
</dbReference>